<protein>
    <submittedName>
        <fullName evidence="2">45306_t:CDS:1</fullName>
    </submittedName>
</protein>
<dbReference type="EMBL" id="CAJVQB010156531">
    <property type="protein sequence ID" value="CAG8856134.1"/>
    <property type="molecule type" value="Genomic_DNA"/>
</dbReference>
<organism evidence="2 3">
    <name type="scientific">Gigaspora margarita</name>
    <dbReference type="NCBI Taxonomy" id="4874"/>
    <lineage>
        <taxon>Eukaryota</taxon>
        <taxon>Fungi</taxon>
        <taxon>Fungi incertae sedis</taxon>
        <taxon>Mucoromycota</taxon>
        <taxon>Glomeromycotina</taxon>
        <taxon>Glomeromycetes</taxon>
        <taxon>Diversisporales</taxon>
        <taxon>Gigasporaceae</taxon>
        <taxon>Gigaspora</taxon>
    </lineage>
</organism>
<gene>
    <name evidence="2" type="ORF">GMARGA_LOCUS44955</name>
</gene>
<feature type="non-terminal residue" evidence="2">
    <location>
        <position position="1"/>
    </location>
</feature>
<proteinExistence type="predicted"/>
<keyword evidence="1" id="KW-0175">Coiled coil</keyword>
<accession>A0ABN7XPY5</accession>
<evidence type="ECO:0000313" key="3">
    <source>
        <dbReference type="Proteomes" id="UP000789901"/>
    </source>
</evidence>
<feature type="coiled-coil region" evidence="1">
    <location>
        <begin position="36"/>
        <end position="63"/>
    </location>
</feature>
<evidence type="ECO:0000313" key="2">
    <source>
        <dbReference type="EMBL" id="CAG8856134.1"/>
    </source>
</evidence>
<reference evidence="2 3" key="1">
    <citation type="submission" date="2021-06" db="EMBL/GenBank/DDBJ databases">
        <authorList>
            <person name="Kallberg Y."/>
            <person name="Tangrot J."/>
            <person name="Rosling A."/>
        </authorList>
    </citation>
    <scope>NUCLEOTIDE SEQUENCE [LARGE SCALE GENOMIC DNA]</scope>
    <source>
        <strain evidence="2 3">120-4 pot B 10/14</strain>
    </source>
</reference>
<feature type="non-terminal residue" evidence="2">
    <location>
        <position position="75"/>
    </location>
</feature>
<comment type="caution">
    <text evidence="2">The sequence shown here is derived from an EMBL/GenBank/DDBJ whole genome shotgun (WGS) entry which is preliminary data.</text>
</comment>
<name>A0ABN7XPY5_GIGMA</name>
<dbReference type="Proteomes" id="UP000789901">
    <property type="component" value="Unassembled WGS sequence"/>
</dbReference>
<sequence length="75" mass="8757">LAEVPISNSGIESLTFYENVNVYSKAENPVLYFTNIEEVSTKKKDEKEKNKFLEKEIQDMVNNDKMTLQQQLEIQ</sequence>
<keyword evidence="3" id="KW-1185">Reference proteome</keyword>
<evidence type="ECO:0000256" key="1">
    <source>
        <dbReference type="SAM" id="Coils"/>
    </source>
</evidence>